<sequence length="77" mass="8834">MKPHAGTRRRALCHDVSSRVKVGRFDKEARAISNLDCRMTTARSRADWVNPALDWPHRSASPTFVVKIAKHYSFNVR</sequence>
<proteinExistence type="predicted"/>
<dbReference type="AlphaFoldDB" id="A0AAW9D110"/>
<protein>
    <submittedName>
        <fullName evidence="1">Uncharacterized protein</fullName>
    </submittedName>
</protein>
<comment type="caution">
    <text evidence="1">The sequence shown here is derived from an EMBL/GenBank/DDBJ whole genome shotgun (WGS) entry which is preliminary data.</text>
</comment>
<organism evidence="1 2">
    <name type="scientific">Burkholderia thailandensis</name>
    <dbReference type="NCBI Taxonomy" id="57975"/>
    <lineage>
        <taxon>Bacteria</taxon>
        <taxon>Pseudomonadati</taxon>
        <taxon>Pseudomonadota</taxon>
        <taxon>Betaproteobacteria</taxon>
        <taxon>Burkholderiales</taxon>
        <taxon>Burkholderiaceae</taxon>
        <taxon>Burkholderia</taxon>
        <taxon>pseudomallei group</taxon>
    </lineage>
</organism>
<accession>A0AAW9D110</accession>
<dbReference type="EMBL" id="QXCT01000001">
    <property type="protein sequence ID" value="MDW9253704.1"/>
    <property type="molecule type" value="Genomic_DNA"/>
</dbReference>
<gene>
    <name evidence="1" type="ORF">C7S16_4893</name>
</gene>
<reference evidence="1" key="1">
    <citation type="submission" date="2018-08" db="EMBL/GenBank/DDBJ databases">
        <title>Identification of Burkholderia cepacia strains that express a Burkholderia pseudomallei-like capsular polysaccharide.</title>
        <authorList>
            <person name="Burtnick M.N."/>
            <person name="Vongsouvath M."/>
            <person name="Newton P."/>
            <person name="Wuthiekanun V."/>
            <person name="Limmathurotsakul D."/>
            <person name="Brett P.J."/>
            <person name="Chantratita N."/>
            <person name="Dance D.A."/>
        </authorList>
    </citation>
    <scope>NUCLEOTIDE SEQUENCE</scope>
    <source>
        <strain evidence="1">SBXCC001</strain>
    </source>
</reference>
<dbReference type="Proteomes" id="UP001272137">
    <property type="component" value="Unassembled WGS sequence"/>
</dbReference>
<name>A0AAW9D110_BURTH</name>
<evidence type="ECO:0000313" key="1">
    <source>
        <dbReference type="EMBL" id="MDW9253704.1"/>
    </source>
</evidence>
<evidence type="ECO:0000313" key="2">
    <source>
        <dbReference type="Proteomes" id="UP001272137"/>
    </source>
</evidence>